<evidence type="ECO:0000313" key="22">
    <source>
        <dbReference type="EMBL" id="MDQ0274800.1"/>
    </source>
</evidence>
<sequence>MKRTKIICTIGPASDSEEVLEKLFKEGLDVCRLNFSHGSHEEHLARLKKIKKVREKLNLPIATILDTKGPEIRLGDFKDSMRLYLNPGDEFTLTTEDIIGDEKKVSVSYKNLPKDVKIGSRILIDDGLVELHVKEIEGNEIHCSVYNGGEISSKKGVNVPDAHVKLPALTEKDKEDIKFAIENDMDFIAASFIRTPADVVEIRRILEENNNYDIKIISKIESREGLKNVRDILDVSDGIMIARGDLGVEIATEEVPIAQKDIINLCNEKGKVVITATQMLDSMIRNPRPTRAEANDVANAVLDGTSCVMLSGETASGKYPVNAVTTMRKIVEVTENSIDFHEILRKKIDEISMTTTNAIGKSTCTIAEDLDAKAIITATTSGFTTRAISKFRPKCLIIGATTKEKVKRQLNIEWGVKSILIKSAVETDEVISVAQEESRKNGFIKPGDTVIITAGVPVGLAGSTNLIKVQTVGEIMTKGTGIGDVEVTGKALVMKSDQDYVKYFEDGDIIVTDGVTNDMVKYIERSKGLIVEEAGFTSQSAITGLNLGIPTIFGVADAIKKIKSGEIITMNCSEGTIKKGTITK</sequence>
<keyword evidence="8 18" id="KW-0808">Transferase</keyword>
<keyword evidence="10" id="KW-0547">Nucleotide-binding</keyword>
<dbReference type="InterPro" id="IPR008279">
    <property type="entry name" value="PEP-util_enz_mobile_dom"/>
</dbReference>
<evidence type="ECO:0000256" key="17">
    <source>
        <dbReference type="NCBIfam" id="TIGR01064"/>
    </source>
</evidence>
<dbReference type="InterPro" id="IPR036637">
    <property type="entry name" value="Phosphohistidine_dom_sf"/>
</dbReference>
<comment type="similarity">
    <text evidence="5 18">Belongs to the pyruvate kinase family.</text>
</comment>
<keyword evidence="16 22" id="KW-0670">Pyruvate</keyword>
<keyword evidence="14" id="KW-0630">Potassium</keyword>
<evidence type="ECO:0000256" key="2">
    <source>
        <dbReference type="ARBA" id="ARBA00001958"/>
    </source>
</evidence>
<name>A0ABU0AUU4_9FIRM</name>
<feature type="domain" description="Pyruvate kinase barrel" evidence="19">
    <location>
        <begin position="1"/>
        <end position="324"/>
    </location>
</feature>
<comment type="caution">
    <text evidence="22">The sequence shown here is derived from an EMBL/GenBank/DDBJ whole genome shotgun (WGS) entry which is preliminary data.</text>
</comment>
<evidence type="ECO:0000259" key="19">
    <source>
        <dbReference type="Pfam" id="PF00224"/>
    </source>
</evidence>
<dbReference type="EC" id="2.7.1.40" evidence="6 17"/>
<dbReference type="InterPro" id="IPR015806">
    <property type="entry name" value="Pyrv_Knase_insert_dom_sf"/>
</dbReference>
<dbReference type="SUPFAM" id="SSF51621">
    <property type="entry name" value="Phosphoenolpyruvate/pyruvate domain"/>
    <property type="match status" value="1"/>
</dbReference>
<dbReference type="Pfam" id="PF02887">
    <property type="entry name" value="PK_C"/>
    <property type="match status" value="1"/>
</dbReference>
<dbReference type="InterPro" id="IPR015793">
    <property type="entry name" value="Pyrv_Knase_brl"/>
</dbReference>
<evidence type="ECO:0000256" key="15">
    <source>
        <dbReference type="ARBA" id="ARBA00023152"/>
    </source>
</evidence>
<evidence type="ECO:0000256" key="13">
    <source>
        <dbReference type="ARBA" id="ARBA00022842"/>
    </source>
</evidence>
<evidence type="ECO:0000313" key="23">
    <source>
        <dbReference type="Proteomes" id="UP001236559"/>
    </source>
</evidence>
<comment type="cofactor">
    <cofactor evidence="2">
        <name>K(+)</name>
        <dbReference type="ChEBI" id="CHEBI:29103"/>
    </cofactor>
</comment>
<gene>
    <name evidence="22" type="ORF">J2S72_000821</name>
</gene>
<dbReference type="EMBL" id="JAUSTN010000004">
    <property type="protein sequence ID" value="MDQ0274800.1"/>
    <property type="molecule type" value="Genomic_DNA"/>
</dbReference>
<dbReference type="InterPro" id="IPR036918">
    <property type="entry name" value="Pyrv_Knase_C_sf"/>
</dbReference>
<comment type="catalytic activity">
    <reaction evidence="18">
        <text>pyruvate + ATP = phosphoenolpyruvate + ADP + H(+)</text>
        <dbReference type="Rhea" id="RHEA:18157"/>
        <dbReference type="ChEBI" id="CHEBI:15361"/>
        <dbReference type="ChEBI" id="CHEBI:15378"/>
        <dbReference type="ChEBI" id="CHEBI:30616"/>
        <dbReference type="ChEBI" id="CHEBI:58702"/>
        <dbReference type="ChEBI" id="CHEBI:456216"/>
        <dbReference type="EC" id="2.7.1.40"/>
    </reaction>
</comment>
<evidence type="ECO:0000256" key="8">
    <source>
        <dbReference type="ARBA" id="ARBA00022679"/>
    </source>
</evidence>
<evidence type="ECO:0000256" key="3">
    <source>
        <dbReference type="ARBA" id="ARBA00004997"/>
    </source>
</evidence>
<dbReference type="NCBIfam" id="NF004491">
    <property type="entry name" value="PRK05826.1"/>
    <property type="match status" value="1"/>
</dbReference>
<dbReference type="GO" id="GO:0016301">
    <property type="term" value="F:kinase activity"/>
    <property type="evidence" value="ECO:0007669"/>
    <property type="project" value="UniProtKB-KW"/>
</dbReference>
<dbReference type="SUPFAM" id="SSF52935">
    <property type="entry name" value="PK C-terminal domain-like"/>
    <property type="match status" value="1"/>
</dbReference>
<comment type="cofactor">
    <cofactor evidence="1">
        <name>Mg(2+)</name>
        <dbReference type="ChEBI" id="CHEBI:18420"/>
    </cofactor>
</comment>
<reference evidence="22 23" key="1">
    <citation type="submission" date="2023-07" db="EMBL/GenBank/DDBJ databases">
        <title>Genomic Encyclopedia of Type Strains, Phase IV (KMG-IV): sequencing the most valuable type-strain genomes for metagenomic binning, comparative biology and taxonomic classification.</title>
        <authorList>
            <person name="Goeker M."/>
        </authorList>
    </citation>
    <scope>NUCLEOTIDE SEQUENCE [LARGE SCALE GENOMIC DNA]</scope>
    <source>
        <strain evidence="22 23">DSM 22616</strain>
    </source>
</reference>
<dbReference type="Proteomes" id="UP001236559">
    <property type="component" value="Unassembled WGS sequence"/>
</dbReference>
<dbReference type="PRINTS" id="PR01050">
    <property type="entry name" value="PYRUVTKNASE"/>
</dbReference>
<evidence type="ECO:0000256" key="7">
    <source>
        <dbReference type="ARBA" id="ARBA00018587"/>
    </source>
</evidence>
<dbReference type="InterPro" id="IPR011037">
    <property type="entry name" value="Pyrv_Knase-like_insert_dom_sf"/>
</dbReference>
<keyword evidence="12" id="KW-0067">ATP-binding</keyword>
<keyword evidence="9" id="KW-0479">Metal-binding</keyword>
<dbReference type="RefSeq" id="WP_307495025.1">
    <property type="nucleotide sequence ID" value="NZ_JAUSTN010000004.1"/>
</dbReference>
<dbReference type="InterPro" id="IPR040442">
    <property type="entry name" value="Pyrv_kinase-like_dom_sf"/>
</dbReference>
<dbReference type="InterPro" id="IPR018209">
    <property type="entry name" value="Pyrv_Knase_AS"/>
</dbReference>
<comment type="similarity">
    <text evidence="4">In the C-terminal section; belongs to the PEP-utilizing enzyme family.</text>
</comment>
<evidence type="ECO:0000256" key="14">
    <source>
        <dbReference type="ARBA" id="ARBA00022958"/>
    </source>
</evidence>
<evidence type="ECO:0000256" key="18">
    <source>
        <dbReference type="RuleBase" id="RU000504"/>
    </source>
</evidence>
<evidence type="ECO:0000256" key="12">
    <source>
        <dbReference type="ARBA" id="ARBA00022840"/>
    </source>
</evidence>
<dbReference type="PANTHER" id="PTHR11817">
    <property type="entry name" value="PYRUVATE KINASE"/>
    <property type="match status" value="1"/>
</dbReference>
<keyword evidence="13 18" id="KW-0460">Magnesium</keyword>
<proteinExistence type="inferred from homology"/>
<dbReference type="Pfam" id="PF00391">
    <property type="entry name" value="PEP-utilizers"/>
    <property type="match status" value="1"/>
</dbReference>
<feature type="domain" description="Pyruvate kinase C-terminal" evidence="21">
    <location>
        <begin position="357"/>
        <end position="469"/>
    </location>
</feature>
<accession>A0ABU0AUU4</accession>
<evidence type="ECO:0000256" key="9">
    <source>
        <dbReference type="ARBA" id="ARBA00022723"/>
    </source>
</evidence>
<dbReference type="PROSITE" id="PS00110">
    <property type="entry name" value="PYRUVATE_KINASE"/>
    <property type="match status" value="1"/>
</dbReference>
<dbReference type="Gene3D" id="3.20.20.60">
    <property type="entry name" value="Phosphoenolpyruvate-binding domains"/>
    <property type="match status" value="1"/>
</dbReference>
<evidence type="ECO:0000256" key="16">
    <source>
        <dbReference type="ARBA" id="ARBA00023317"/>
    </source>
</evidence>
<organism evidence="22 23">
    <name type="scientific">Peptoniphilus koenoeneniae</name>
    <dbReference type="NCBI Taxonomy" id="507751"/>
    <lineage>
        <taxon>Bacteria</taxon>
        <taxon>Bacillati</taxon>
        <taxon>Bacillota</taxon>
        <taxon>Tissierellia</taxon>
        <taxon>Tissierellales</taxon>
        <taxon>Peptoniphilaceae</taxon>
        <taxon>Peptoniphilus</taxon>
    </lineage>
</organism>
<dbReference type="InterPro" id="IPR015795">
    <property type="entry name" value="Pyrv_Knase_C"/>
</dbReference>
<evidence type="ECO:0000259" key="20">
    <source>
        <dbReference type="Pfam" id="PF00391"/>
    </source>
</evidence>
<evidence type="ECO:0000256" key="1">
    <source>
        <dbReference type="ARBA" id="ARBA00001946"/>
    </source>
</evidence>
<evidence type="ECO:0000256" key="10">
    <source>
        <dbReference type="ARBA" id="ARBA00022741"/>
    </source>
</evidence>
<feature type="domain" description="PEP-utilising enzyme mobile" evidence="20">
    <location>
        <begin position="504"/>
        <end position="575"/>
    </location>
</feature>
<keyword evidence="23" id="KW-1185">Reference proteome</keyword>
<evidence type="ECO:0000259" key="21">
    <source>
        <dbReference type="Pfam" id="PF02887"/>
    </source>
</evidence>
<dbReference type="NCBIfam" id="NF004978">
    <property type="entry name" value="PRK06354.1"/>
    <property type="match status" value="1"/>
</dbReference>
<keyword evidence="15 18" id="KW-0324">Glycolysis</keyword>
<dbReference type="GO" id="GO:0004743">
    <property type="term" value="F:pyruvate kinase activity"/>
    <property type="evidence" value="ECO:0007669"/>
    <property type="project" value="UniProtKB-EC"/>
</dbReference>
<dbReference type="Gene3D" id="3.50.30.10">
    <property type="entry name" value="Phosphohistidine domain"/>
    <property type="match status" value="1"/>
</dbReference>
<dbReference type="SUPFAM" id="SSF52009">
    <property type="entry name" value="Phosphohistidine domain"/>
    <property type="match status" value="1"/>
</dbReference>
<comment type="pathway">
    <text evidence="3 18">Carbohydrate degradation; glycolysis; pyruvate from D-glyceraldehyde 3-phosphate: step 5/5.</text>
</comment>
<keyword evidence="11 18" id="KW-0418">Kinase</keyword>
<evidence type="ECO:0000256" key="6">
    <source>
        <dbReference type="ARBA" id="ARBA00012142"/>
    </source>
</evidence>
<dbReference type="NCBIfam" id="TIGR01064">
    <property type="entry name" value="pyruv_kin"/>
    <property type="match status" value="1"/>
</dbReference>
<evidence type="ECO:0000256" key="11">
    <source>
        <dbReference type="ARBA" id="ARBA00022777"/>
    </source>
</evidence>
<dbReference type="SUPFAM" id="SSF50800">
    <property type="entry name" value="PK beta-barrel domain-like"/>
    <property type="match status" value="1"/>
</dbReference>
<evidence type="ECO:0000256" key="5">
    <source>
        <dbReference type="ARBA" id="ARBA00008663"/>
    </source>
</evidence>
<evidence type="ECO:0000256" key="4">
    <source>
        <dbReference type="ARBA" id="ARBA00006237"/>
    </source>
</evidence>
<dbReference type="Gene3D" id="2.40.33.10">
    <property type="entry name" value="PK beta-barrel domain-like"/>
    <property type="match status" value="1"/>
</dbReference>
<dbReference type="InterPro" id="IPR015813">
    <property type="entry name" value="Pyrv/PenolPyrv_kinase-like_dom"/>
</dbReference>
<dbReference type="InterPro" id="IPR001697">
    <property type="entry name" value="Pyr_Knase"/>
</dbReference>
<dbReference type="Gene3D" id="3.40.1380.20">
    <property type="entry name" value="Pyruvate kinase, C-terminal domain"/>
    <property type="match status" value="1"/>
</dbReference>
<dbReference type="Pfam" id="PF00224">
    <property type="entry name" value="PK"/>
    <property type="match status" value="1"/>
</dbReference>
<protein>
    <recommendedName>
        <fullName evidence="7 17">Pyruvate kinase</fullName>
        <ecNumber evidence="6 17">2.7.1.40</ecNumber>
    </recommendedName>
</protein>